<dbReference type="InterPro" id="IPR042086">
    <property type="entry name" value="MeTrfase_capping"/>
</dbReference>
<evidence type="ECO:0000256" key="2">
    <source>
        <dbReference type="ARBA" id="ARBA00022842"/>
    </source>
</evidence>
<dbReference type="InterPro" id="IPR005299">
    <property type="entry name" value="MeTrfase_7"/>
</dbReference>
<dbReference type="GO" id="GO:0046872">
    <property type="term" value="F:metal ion binding"/>
    <property type="evidence" value="ECO:0007669"/>
    <property type="project" value="UniProtKB-KW"/>
</dbReference>
<dbReference type="EMBL" id="SPHZ02000003">
    <property type="protein sequence ID" value="KAF0924207.1"/>
    <property type="molecule type" value="Genomic_DNA"/>
</dbReference>
<dbReference type="GO" id="GO:0008168">
    <property type="term" value="F:methyltransferase activity"/>
    <property type="evidence" value="ECO:0007669"/>
    <property type="project" value="InterPro"/>
</dbReference>
<gene>
    <name evidence="3" type="ORF">E2562_008504</name>
</gene>
<sequence length="372" mass="40815">MELLSPPPPQGSGSGSGGGVLVVCMNSGDAGELSYANNSDMQRTIAAVTRKERQEMAAALHRARRPATAMAIADLGCATGPNALLMATEAVQAVLADADRLQEPPPEFHVFLNDLPTNDFNSVFRQLHHQRQLLPDGCRCLLSAWPGSFYERIFPADSLDYVVSSSSLHFLSRAPADAANEGRMYVSAGGPARVLDAYRAQFQGDFRLFLACRAEEVRRGGLLLLTFVARREAVPSAHDCHLWDLLAAAVEGMAAEGLVDARRLDSFDAPYYGPCPEELTEAIREGGFFEVRRMELFEVSRRQQLMVAPGGGLAEQTASTIRAVVEPMLGLHFGWDAMDGLFRRYSLLLDKYYRACDKLDQLTNVFLALEKK</sequence>
<dbReference type="AlphaFoldDB" id="A0A6G1EHJ6"/>
<accession>A0A6G1EHJ6</accession>
<dbReference type="OrthoDB" id="1523883at2759"/>
<dbReference type="Gene3D" id="1.10.1200.270">
    <property type="entry name" value="Methyltransferase, alpha-helical capping domain"/>
    <property type="match status" value="1"/>
</dbReference>
<dbReference type="Pfam" id="PF03492">
    <property type="entry name" value="Methyltransf_7"/>
    <property type="match status" value="1"/>
</dbReference>
<name>A0A6G1EHJ6_9ORYZ</name>
<reference evidence="3 4" key="1">
    <citation type="submission" date="2019-11" db="EMBL/GenBank/DDBJ databases">
        <title>Whole genome sequence of Oryza granulata.</title>
        <authorList>
            <person name="Li W."/>
        </authorList>
    </citation>
    <scope>NUCLEOTIDE SEQUENCE [LARGE SCALE GENOMIC DNA]</scope>
    <source>
        <strain evidence="4">cv. Menghai</strain>
        <tissue evidence="3">Leaf</tissue>
    </source>
</reference>
<evidence type="ECO:0000313" key="3">
    <source>
        <dbReference type="EMBL" id="KAF0924207.1"/>
    </source>
</evidence>
<proteinExistence type="predicted"/>
<dbReference type="InterPro" id="IPR029063">
    <property type="entry name" value="SAM-dependent_MTases_sf"/>
</dbReference>
<evidence type="ECO:0008006" key="5">
    <source>
        <dbReference type="Google" id="ProtNLM"/>
    </source>
</evidence>
<evidence type="ECO:0000256" key="1">
    <source>
        <dbReference type="ARBA" id="ARBA00022723"/>
    </source>
</evidence>
<dbReference type="PANTHER" id="PTHR31009">
    <property type="entry name" value="S-ADENOSYL-L-METHIONINE:CARBOXYL METHYLTRANSFERASE FAMILY PROTEIN"/>
    <property type="match status" value="1"/>
</dbReference>
<dbReference type="Gene3D" id="3.40.50.150">
    <property type="entry name" value="Vaccinia Virus protein VP39"/>
    <property type="match status" value="1"/>
</dbReference>
<protein>
    <recommendedName>
        <fullName evidence="5">Jasmonate O-methyltransferase</fullName>
    </recommendedName>
</protein>
<keyword evidence="2" id="KW-0460">Magnesium</keyword>
<keyword evidence="4" id="KW-1185">Reference proteome</keyword>
<evidence type="ECO:0000313" key="4">
    <source>
        <dbReference type="Proteomes" id="UP000479710"/>
    </source>
</evidence>
<dbReference type="Proteomes" id="UP000479710">
    <property type="component" value="Unassembled WGS sequence"/>
</dbReference>
<comment type="caution">
    <text evidence="3">The sequence shown here is derived from an EMBL/GenBank/DDBJ whole genome shotgun (WGS) entry which is preliminary data.</text>
</comment>
<keyword evidence="1" id="KW-0479">Metal-binding</keyword>
<organism evidence="3 4">
    <name type="scientific">Oryza meyeriana var. granulata</name>
    <dbReference type="NCBI Taxonomy" id="110450"/>
    <lineage>
        <taxon>Eukaryota</taxon>
        <taxon>Viridiplantae</taxon>
        <taxon>Streptophyta</taxon>
        <taxon>Embryophyta</taxon>
        <taxon>Tracheophyta</taxon>
        <taxon>Spermatophyta</taxon>
        <taxon>Magnoliopsida</taxon>
        <taxon>Liliopsida</taxon>
        <taxon>Poales</taxon>
        <taxon>Poaceae</taxon>
        <taxon>BOP clade</taxon>
        <taxon>Oryzoideae</taxon>
        <taxon>Oryzeae</taxon>
        <taxon>Oryzinae</taxon>
        <taxon>Oryza</taxon>
        <taxon>Oryza meyeriana</taxon>
    </lineage>
</organism>
<dbReference type="SUPFAM" id="SSF53335">
    <property type="entry name" value="S-adenosyl-L-methionine-dependent methyltransferases"/>
    <property type="match status" value="1"/>
</dbReference>